<proteinExistence type="predicted"/>
<feature type="region of interest" description="Disordered" evidence="1">
    <location>
        <begin position="149"/>
        <end position="180"/>
    </location>
</feature>
<evidence type="ECO:0000259" key="2">
    <source>
        <dbReference type="Pfam" id="PF01918"/>
    </source>
</evidence>
<sequence>MNEFCEDSTPDTLYMHVKRGSKPANLIPFAVEKFLTANYRKVSWASSQGATAKTVSCAEQFKQRVFLDNSASQLPNSEQIKQLYQCTTIQYQRRKCVEPAAGVCYLLEEPSIIIVLSKDPLPESNSAQLVNAETSFTEFLSARSAPIISTKPPSRRRLEHVKKQKRETTHEPSRGAKPRTALDYGFMSFGEQSSNSGSNSLTYQSPRFAPATLAVANCMKKLKARRKKAQPSSE</sequence>
<organism evidence="3 4">
    <name type="scientific">Paragonimus heterotremus</name>
    <dbReference type="NCBI Taxonomy" id="100268"/>
    <lineage>
        <taxon>Eukaryota</taxon>
        <taxon>Metazoa</taxon>
        <taxon>Spiralia</taxon>
        <taxon>Lophotrochozoa</taxon>
        <taxon>Platyhelminthes</taxon>
        <taxon>Trematoda</taxon>
        <taxon>Digenea</taxon>
        <taxon>Plagiorchiida</taxon>
        <taxon>Troglotremata</taxon>
        <taxon>Troglotrematidae</taxon>
        <taxon>Paragonimus</taxon>
    </lineage>
</organism>
<name>A0A8J4SII0_9TREM</name>
<dbReference type="GO" id="GO:0003676">
    <property type="term" value="F:nucleic acid binding"/>
    <property type="evidence" value="ECO:0007669"/>
    <property type="project" value="InterPro"/>
</dbReference>
<comment type="caution">
    <text evidence="3">The sequence shown here is derived from an EMBL/GenBank/DDBJ whole genome shotgun (WGS) entry which is preliminary data.</text>
</comment>
<dbReference type="InterPro" id="IPR002775">
    <property type="entry name" value="DNA/RNA-bd_Alba-like"/>
</dbReference>
<accession>A0A8J4SII0</accession>
<dbReference type="Proteomes" id="UP000748531">
    <property type="component" value="Unassembled WGS sequence"/>
</dbReference>
<evidence type="ECO:0000256" key="1">
    <source>
        <dbReference type="SAM" id="MobiDB-lite"/>
    </source>
</evidence>
<keyword evidence="4" id="KW-1185">Reference proteome</keyword>
<dbReference type="Pfam" id="PF01918">
    <property type="entry name" value="Alba"/>
    <property type="match status" value="1"/>
</dbReference>
<dbReference type="OrthoDB" id="424402at2759"/>
<feature type="compositionally biased region" description="Basic residues" evidence="1">
    <location>
        <begin position="153"/>
        <end position="165"/>
    </location>
</feature>
<feature type="domain" description="DNA/RNA-binding protein Alba-like" evidence="2">
    <location>
        <begin position="15"/>
        <end position="65"/>
    </location>
</feature>
<dbReference type="EMBL" id="LUCH01004261">
    <property type="protein sequence ID" value="KAF5399198.1"/>
    <property type="molecule type" value="Genomic_DNA"/>
</dbReference>
<reference evidence="3" key="1">
    <citation type="submission" date="2019-05" db="EMBL/GenBank/DDBJ databases">
        <title>Annotation for the trematode Paragonimus heterotremus.</title>
        <authorList>
            <person name="Choi Y.-J."/>
        </authorList>
    </citation>
    <scope>NUCLEOTIDE SEQUENCE</scope>
    <source>
        <strain evidence="3">LC</strain>
    </source>
</reference>
<evidence type="ECO:0000313" key="3">
    <source>
        <dbReference type="EMBL" id="KAF5399198.1"/>
    </source>
</evidence>
<gene>
    <name evidence="3" type="ORF">PHET_07715</name>
</gene>
<dbReference type="AlphaFoldDB" id="A0A8J4SII0"/>
<evidence type="ECO:0000313" key="4">
    <source>
        <dbReference type="Proteomes" id="UP000748531"/>
    </source>
</evidence>
<protein>
    <recommendedName>
        <fullName evidence="2">DNA/RNA-binding protein Alba-like domain-containing protein</fullName>
    </recommendedName>
</protein>